<dbReference type="InterPro" id="IPR037524">
    <property type="entry name" value="PA14/GLEYA"/>
</dbReference>
<dbReference type="PROSITE" id="PS51820">
    <property type="entry name" value="PA14"/>
    <property type="match status" value="2"/>
</dbReference>
<dbReference type="RefSeq" id="WP_240795590.1">
    <property type="nucleotide sequence ID" value="NZ_WJNG01000036.1"/>
</dbReference>
<keyword evidence="3" id="KW-1185">Reference proteome</keyword>
<evidence type="ECO:0000313" key="2">
    <source>
        <dbReference type="EMBL" id="MRH45176.1"/>
    </source>
</evidence>
<dbReference type="AlphaFoldDB" id="A0A6A8DL34"/>
<comment type="caution">
    <text evidence="2">The sequence shown here is derived from an EMBL/GenBank/DDBJ whole genome shotgun (WGS) entry which is preliminary data.</text>
</comment>
<sequence>VFSNVVPFGSWLAYYYDNTSLKGLPKKSKVIAPTGQFGKLSEDNGTGSPASGIPVDNFSAKYTTAKRITAGNYILRTKADDGVRVYLDGKLILDRWNEGAHAGEAIQMRVADRNDVPANEKDIHLIEVQYREASATSSVDVFLEPYESAIASSSTWIGEFFENDKFRGVPLIVGGNNSFEPVTAIDYNWGQGSPLATVPKDHFSARFTKNIRLSEAKTYIVDASADDGVRVSVDGKVV</sequence>
<evidence type="ECO:0000259" key="1">
    <source>
        <dbReference type="PROSITE" id="PS51820"/>
    </source>
</evidence>
<dbReference type="Gene3D" id="3.90.182.10">
    <property type="entry name" value="Toxin - Anthrax Protective Antigen,domain 1"/>
    <property type="match status" value="2"/>
</dbReference>
<dbReference type="SUPFAM" id="SSF56988">
    <property type="entry name" value="Anthrax protective antigen"/>
    <property type="match status" value="2"/>
</dbReference>
<gene>
    <name evidence="2" type="ORF">GH741_21410</name>
</gene>
<feature type="domain" description="PA14" evidence="1">
    <location>
        <begin position="151"/>
        <end position="238"/>
    </location>
</feature>
<protein>
    <submittedName>
        <fullName evidence="2">Galactose oxidase</fullName>
    </submittedName>
</protein>
<name>A0A6A8DL34_9BACI</name>
<feature type="non-terminal residue" evidence="2">
    <location>
        <position position="238"/>
    </location>
</feature>
<evidence type="ECO:0000313" key="3">
    <source>
        <dbReference type="Proteomes" id="UP000799092"/>
    </source>
</evidence>
<feature type="non-terminal residue" evidence="2">
    <location>
        <position position="1"/>
    </location>
</feature>
<proteinExistence type="predicted"/>
<organism evidence="2 3">
    <name type="scientific">Aquibacillus halophilus</name>
    <dbReference type="NCBI Taxonomy" id="930132"/>
    <lineage>
        <taxon>Bacteria</taxon>
        <taxon>Bacillati</taxon>
        <taxon>Bacillota</taxon>
        <taxon>Bacilli</taxon>
        <taxon>Bacillales</taxon>
        <taxon>Bacillaceae</taxon>
        <taxon>Aquibacillus</taxon>
    </lineage>
</organism>
<reference evidence="2" key="1">
    <citation type="submission" date="2019-11" db="EMBL/GenBank/DDBJ databases">
        <authorList>
            <person name="Li J."/>
        </authorList>
    </citation>
    <scope>NUCLEOTIDE SEQUENCE</scope>
    <source>
        <strain evidence="2">B6B</strain>
    </source>
</reference>
<dbReference type="Pfam" id="PF07691">
    <property type="entry name" value="PA14"/>
    <property type="match status" value="2"/>
</dbReference>
<accession>A0A6A8DL34</accession>
<dbReference type="Proteomes" id="UP000799092">
    <property type="component" value="Unassembled WGS sequence"/>
</dbReference>
<dbReference type="EMBL" id="WJNG01000036">
    <property type="protein sequence ID" value="MRH45176.1"/>
    <property type="molecule type" value="Genomic_DNA"/>
</dbReference>
<feature type="domain" description="PA14" evidence="1">
    <location>
        <begin position="6"/>
        <end position="159"/>
    </location>
</feature>
<dbReference type="SMART" id="SM00758">
    <property type="entry name" value="PA14"/>
    <property type="match status" value="1"/>
</dbReference>
<dbReference type="InterPro" id="IPR011658">
    <property type="entry name" value="PA14_dom"/>
</dbReference>